<feature type="transmembrane region" description="Helical" evidence="14">
    <location>
        <begin position="38"/>
        <end position="60"/>
    </location>
</feature>
<dbReference type="PANTHER" id="PTHR14207:SF0">
    <property type="entry name" value="3-BETA-HYDROXYSTEROID-DELTA(8),DELTA(7)-ISOMERASE"/>
    <property type="match status" value="1"/>
</dbReference>
<dbReference type="Pfam" id="PF05241">
    <property type="entry name" value="EBP"/>
    <property type="match status" value="1"/>
</dbReference>
<proteinExistence type="inferred from homology"/>
<protein>
    <recommendedName>
        <fullName evidence="15">EXPERA domain-containing protein</fullName>
    </recommendedName>
</protein>
<dbReference type="InterPro" id="IPR007905">
    <property type="entry name" value="EBP"/>
</dbReference>
<keyword evidence="6 13" id="KW-1133">Transmembrane helix</keyword>
<keyword evidence="3" id="KW-0444">Lipid biosynthesis</keyword>
<dbReference type="RefSeq" id="XP_009492823.1">
    <property type="nucleotide sequence ID" value="XM_009494548.1"/>
</dbReference>
<comment type="similarity">
    <text evidence="2">Belongs to the EBP family.</text>
</comment>
<dbReference type="EMBL" id="KB932201">
    <property type="protein sequence ID" value="KCV73122.1"/>
    <property type="molecule type" value="Genomic_DNA"/>
</dbReference>
<name>A0A058ZHY0_FONAL</name>
<feature type="transmembrane region" description="Helical" evidence="14">
    <location>
        <begin position="188"/>
        <end position="210"/>
    </location>
</feature>
<keyword evidence="9 13" id="KW-0472">Membrane</keyword>
<evidence type="ECO:0000256" key="4">
    <source>
        <dbReference type="ARBA" id="ARBA00022692"/>
    </source>
</evidence>
<dbReference type="GO" id="GO:0016126">
    <property type="term" value="P:sterol biosynthetic process"/>
    <property type="evidence" value="ECO:0007669"/>
    <property type="project" value="UniProtKB-KW"/>
</dbReference>
<dbReference type="GO" id="GO:0047750">
    <property type="term" value="F:cholestenol delta-isomerase activity"/>
    <property type="evidence" value="ECO:0007669"/>
    <property type="project" value="InterPro"/>
</dbReference>
<dbReference type="Proteomes" id="UP000030693">
    <property type="component" value="Unassembled WGS sequence"/>
</dbReference>
<dbReference type="GO" id="GO:0000247">
    <property type="term" value="F:C-8 sterol isomerase activity"/>
    <property type="evidence" value="ECO:0007669"/>
    <property type="project" value="TreeGrafter"/>
</dbReference>
<gene>
    <name evidence="16" type="ORF">H696_00666</name>
</gene>
<keyword evidence="8" id="KW-0443">Lipid metabolism</keyword>
<dbReference type="OMA" id="VYLWLYL"/>
<feature type="transmembrane region" description="Helical" evidence="14">
    <location>
        <begin position="122"/>
        <end position="143"/>
    </location>
</feature>
<evidence type="ECO:0000256" key="6">
    <source>
        <dbReference type="ARBA" id="ARBA00022989"/>
    </source>
</evidence>
<evidence type="ECO:0000256" key="14">
    <source>
        <dbReference type="SAM" id="Phobius"/>
    </source>
</evidence>
<evidence type="ECO:0000256" key="7">
    <source>
        <dbReference type="ARBA" id="ARBA00023011"/>
    </source>
</evidence>
<keyword evidence="17" id="KW-1185">Reference proteome</keyword>
<evidence type="ECO:0000256" key="2">
    <source>
        <dbReference type="ARBA" id="ARBA00008337"/>
    </source>
</evidence>
<sequence>MSADIIKQAAEGLVSHPYFPRDLVMPHYIPNTMTVGDVFVVLAVVFGSSLAFIIVCAFLARKVSTTSKLMAVWMFFTANVHLIIEGYFAVFHRNMAADMSTMGQLWKEYSISDSRYVISDPFIVSMEMITAFFDGPVALMAAYGLLRRRYWADLAVVVVSICQLYGVICYFGMEILENFPHSDPTPYYFWFYFFFFNIVWVIIPTICAFVSGRRILAALRLAHRPANSKKTD</sequence>
<keyword evidence="4 13" id="KW-0812">Transmembrane</keyword>
<keyword evidence="7" id="KW-0756">Sterol biosynthesis</keyword>
<keyword evidence="5" id="KW-0752">Steroid biosynthesis</keyword>
<feature type="transmembrane region" description="Helical" evidence="14">
    <location>
        <begin position="150"/>
        <end position="173"/>
    </location>
</feature>
<comment type="subcellular location">
    <subcellularLocation>
        <location evidence="1">Membrane</location>
        <topology evidence="1">Multi-pass membrane protein</topology>
    </subcellularLocation>
</comment>
<keyword evidence="12" id="KW-0413">Isomerase</keyword>
<dbReference type="InterPro" id="IPR033118">
    <property type="entry name" value="EXPERA"/>
</dbReference>
<evidence type="ECO:0000313" key="17">
    <source>
        <dbReference type="Proteomes" id="UP000030693"/>
    </source>
</evidence>
<evidence type="ECO:0000313" key="16">
    <source>
        <dbReference type="EMBL" id="KCV73122.1"/>
    </source>
</evidence>
<evidence type="ECO:0000256" key="10">
    <source>
        <dbReference type="ARBA" id="ARBA00023166"/>
    </source>
</evidence>
<evidence type="ECO:0000256" key="3">
    <source>
        <dbReference type="ARBA" id="ARBA00022516"/>
    </source>
</evidence>
<feature type="transmembrane region" description="Helical" evidence="14">
    <location>
        <begin position="72"/>
        <end position="90"/>
    </location>
</feature>
<dbReference type="OrthoDB" id="58557at2759"/>
<evidence type="ECO:0000256" key="5">
    <source>
        <dbReference type="ARBA" id="ARBA00022955"/>
    </source>
</evidence>
<dbReference type="AlphaFoldDB" id="A0A058ZHY0"/>
<dbReference type="GO" id="GO:0005783">
    <property type="term" value="C:endoplasmic reticulum"/>
    <property type="evidence" value="ECO:0007669"/>
    <property type="project" value="TreeGrafter"/>
</dbReference>
<keyword evidence="11" id="KW-0753">Steroid metabolism</keyword>
<evidence type="ECO:0000256" key="9">
    <source>
        <dbReference type="ARBA" id="ARBA00023136"/>
    </source>
</evidence>
<dbReference type="GO" id="GO:0016020">
    <property type="term" value="C:membrane"/>
    <property type="evidence" value="ECO:0007669"/>
    <property type="project" value="UniProtKB-SubCell"/>
</dbReference>
<evidence type="ECO:0000256" key="8">
    <source>
        <dbReference type="ARBA" id="ARBA00023098"/>
    </source>
</evidence>
<keyword evidence="10" id="KW-1207">Sterol metabolism</keyword>
<dbReference type="GO" id="GO:0004769">
    <property type="term" value="F:steroid Delta-isomerase activity"/>
    <property type="evidence" value="ECO:0007669"/>
    <property type="project" value="TreeGrafter"/>
</dbReference>
<evidence type="ECO:0000256" key="12">
    <source>
        <dbReference type="ARBA" id="ARBA00023235"/>
    </source>
</evidence>
<evidence type="ECO:0000259" key="15">
    <source>
        <dbReference type="PROSITE" id="PS51751"/>
    </source>
</evidence>
<accession>A0A058ZHY0</accession>
<dbReference type="PANTHER" id="PTHR14207">
    <property type="entry name" value="STEROL ISOMERASE"/>
    <property type="match status" value="1"/>
</dbReference>
<dbReference type="GeneID" id="20525391"/>
<reference evidence="16" key="1">
    <citation type="submission" date="2013-04" db="EMBL/GenBank/DDBJ databases">
        <title>The Genome Sequence of Fonticula alba ATCC 38817.</title>
        <authorList>
            <consortium name="The Broad Institute Genomics Platform"/>
            <person name="Russ C."/>
            <person name="Cuomo C."/>
            <person name="Burger G."/>
            <person name="Gray M.W."/>
            <person name="Holland P.W.H."/>
            <person name="King N."/>
            <person name="Lang F.B.F."/>
            <person name="Roger A.J."/>
            <person name="Ruiz-Trillo I."/>
            <person name="Brown M."/>
            <person name="Walker B."/>
            <person name="Young S."/>
            <person name="Zeng Q."/>
            <person name="Gargeya S."/>
            <person name="Fitzgerald M."/>
            <person name="Haas B."/>
            <person name="Abouelleil A."/>
            <person name="Allen A.W."/>
            <person name="Alvarado L."/>
            <person name="Arachchi H.M."/>
            <person name="Berlin A.M."/>
            <person name="Chapman S.B."/>
            <person name="Gainer-Dewar J."/>
            <person name="Goldberg J."/>
            <person name="Griggs A."/>
            <person name="Gujja S."/>
            <person name="Hansen M."/>
            <person name="Howarth C."/>
            <person name="Imamovic A."/>
            <person name="Ireland A."/>
            <person name="Larimer J."/>
            <person name="McCowan C."/>
            <person name="Murphy C."/>
            <person name="Pearson M."/>
            <person name="Poon T.W."/>
            <person name="Priest M."/>
            <person name="Roberts A."/>
            <person name="Saif S."/>
            <person name="Shea T."/>
            <person name="Sisk P."/>
            <person name="Sykes S."/>
            <person name="Wortman J."/>
            <person name="Nusbaum C."/>
            <person name="Birren B."/>
        </authorList>
    </citation>
    <scope>NUCLEOTIDE SEQUENCE [LARGE SCALE GENOMIC DNA]</scope>
    <source>
        <strain evidence="16">ATCC 38817</strain>
    </source>
</reference>
<dbReference type="STRING" id="691883.A0A058ZHY0"/>
<feature type="domain" description="EXPERA" evidence="15">
    <location>
        <begin position="66"/>
        <end position="208"/>
    </location>
</feature>
<organism evidence="16">
    <name type="scientific">Fonticula alba</name>
    <name type="common">Slime mold</name>
    <dbReference type="NCBI Taxonomy" id="691883"/>
    <lineage>
        <taxon>Eukaryota</taxon>
        <taxon>Rotosphaerida</taxon>
        <taxon>Fonticulaceae</taxon>
        <taxon>Fonticula</taxon>
    </lineage>
</organism>
<evidence type="ECO:0000256" key="1">
    <source>
        <dbReference type="ARBA" id="ARBA00004141"/>
    </source>
</evidence>
<dbReference type="PROSITE" id="PS51751">
    <property type="entry name" value="EXPERA"/>
    <property type="match status" value="1"/>
</dbReference>
<evidence type="ECO:0000256" key="13">
    <source>
        <dbReference type="PROSITE-ProRule" id="PRU01087"/>
    </source>
</evidence>
<evidence type="ECO:0000256" key="11">
    <source>
        <dbReference type="ARBA" id="ARBA00023221"/>
    </source>
</evidence>
<dbReference type="eggNOG" id="KOG4826">
    <property type="taxonomic scope" value="Eukaryota"/>
</dbReference>